<reference evidence="7" key="1">
    <citation type="submission" date="2022-11" db="EMBL/GenBank/DDBJ databases">
        <title>Draft genome sequence of Hoeflea poritis E7-10 and Hoeflea prorocentri PM5-8, separated from scleractinian coral Porites lutea and marine dinoflagellate.</title>
        <authorList>
            <person name="Zhang G."/>
            <person name="Wei Q."/>
            <person name="Cai L."/>
        </authorList>
    </citation>
    <scope>NUCLEOTIDE SEQUENCE</scope>
    <source>
        <strain evidence="7">PM5-8</strain>
    </source>
</reference>
<dbReference type="PANTHER" id="PTHR42921:SF1">
    <property type="entry name" value="ACETOACETYL-COA SYNTHETASE"/>
    <property type="match status" value="1"/>
</dbReference>
<dbReference type="Proteomes" id="UP001151234">
    <property type="component" value="Unassembled WGS sequence"/>
</dbReference>
<protein>
    <submittedName>
        <fullName evidence="7">Acetoacetate--CoA ligase</fullName>
        <ecNumber evidence="7">6.2.1.16</ecNumber>
    </submittedName>
</protein>
<comment type="caution">
    <text evidence="7">The sequence shown here is derived from an EMBL/GenBank/DDBJ whole genome shotgun (WGS) entry which is preliminary data.</text>
</comment>
<comment type="similarity">
    <text evidence="1">Belongs to the ATP-dependent AMP-binding enzyme family.</text>
</comment>
<dbReference type="NCBIfam" id="NF002937">
    <property type="entry name" value="PRK03584.1"/>
    <property type="match status" value="1"/>
</dbReference>
<dbReference type="NCBIfam" id="TIGR01217">
    <property type="entry name" value="ac_ac_CoA_syn"/>
    <property type="match status" value="1"/>
</dbReference>
<accession>A0A9X3ZJA9</accession>
<dbReference type="InterPro" id="IPR000873">
    <property type="entry name" value="AMP-dep_synth/lig_dom"/>
</dbReference>
<feature type="domain" description="AMP-dependent synthetase/ligase" evidence="6">
    <location>
        <begin position="132"/>
        <end position="482"/>
    </location>
</feature>
<dbReference type="Gene3D" id="3.30.300.30">
    <property type="match status" value="1"/>
</dbReference>
<evidence type="ECO:0000259" key="6">
    <source>
        <dbReference type="Pfam" id="PF00501"/>
    </source>
</evidence>
<dbReference type="Gene3D" id="3.40.50.12780">
    <property type="entry name" value="N-terminal domain of ligase-like"/>
    <property type="match status" value="1"/>
</dbReference>
<dbReference type="InterPro" id="IPR045851">
    <property type="entry name" value="AMP-bd_C_sf"/>
</dbReference>
<dbReference type="SUPFAM" id="SSF56801">
    <property type="entry name" value="Acetyl-CoA synthetase-like"/>
    <property type="match status" value="1"/>
</dbReference>
<dbReference type="PANTHER" id="PTHR42921">
    <property type="entry name" value="ACETOACETYL-COA SYNTHETASE"/>
    <property type="match status" value="1"/>
</dbReference>
<dbReference type="PROSITE" id="PS00455">
    <property type="entry name" value="AMP_BINDING"/>
    <property type="match status" value="1"/>
</dbReference>
<evidence type="ECO:0000313" key="7">
    <source>
        <dbReference type="EMBL" id="MDA5401064.1"/>
    </source>
</evidence>
<dbReference type="EMBL" id="JAPJZI010000001">
    <property type="protein sequence ID" value="MDA5401064.1"/>
    <property type="molecule type" value="Genomic_DNA"/>
</dbReference>
<gene>
    <name evidence="7" type="ORF">OQ273_20990</name>
</gene>
<keyword evidence="3" id="KW-0547">Nucleotide-binding</keyword>
<feature type="region of interest" description="Disordered" evidence="5">
    <location>
        <begin position="1"/>
        <end position="21"/>
    </location>
</feature>
<dbReference type="GO" id="GO:0005524">
    <property type="term" value="F:ATP binding"/>
    <property type="evidence" value="ECO:0007669"/>
    <property type="project" value="UniProtKB-KW"/>
</dbReference>
<evidence type="ECO:0000256" key="4">
    <source>
        <dbReference type="ARBA" id="ARBA00022840"/>
    </source>
</evidence>
<dbReference type="InterPro" id="IPR005914">
    <property type="entry name" value="Acac_CoA_synth"/>
</dbReference>
<dbReference type="InterPro" id="IPR020845">
    <property type="entry name" value="AMP-binding_CS"/>
</dbReference>
<organism evidence="7 8">
    <name type="scientific">Hoeflea prorocentri</name>
    <dbReference type="NCBI Taxonomy" id="1922333"/>
    <lineage>
        <taxon>Bacteria</taxon>
        <taxon>Pseudomonadati</taxon>
        <taxon>Pseudomonadota</taxon>
        <taxon>Alphaproteobacteria</taxon>
        <taxon>Hyphomicrobiales</taxon>
        <taxon>Rhizobiaceae</taxon>
        <taxon>Hoeflea</taxon>
    </lineage>
</organism>
<evidence type="ECO:0000256" key="1">
    <source>
        <dbReference type="ARBA" id="ARBA00006432"/>
    </source>
</evidence>
<dbReference type="EC" id="6.2.1.16" evidence="7"/>
<dbReference type="Pfam" id="PF00501">
    <property type="entry name" value="AMP-binding"/>
    <property type="match status" value="1"/>
</dbReference>
<dbReference type="GO" id="GO:0006629">
    <property type="term" value="P:lipid metabolic process"/>
    <property type="evidence" value="ECO:0007669"/>
    <property type="project" value="InterPro"/>
</dbReference>
<name>A0A9X3ZJA9_9HYPH</name>
<evidence type="ECO:0000256" key="3">
    <source>
        <dbReference type="ARBA" id="ARBA00022741"/>
    </source>
</evidence>
<dbReference type="AlphaFoldDB" id="A0A9X3ZJA9"/>
<sequence length="662" mass="71617">MNADNLAQGESSSGGGRDNDVLWMPTVAQRKETALWQFAEENGFDPEDYDTLHRWSISQKGAFWSAVWDFCGVVGEPGDAAFQKDEAAWMTGARFFPDAHLNLAENLLRSDGADTSVIAIDEAGGRKDVLRKELISRVARVAAGLREAGVRMGDRVAGVQPNNVDALVALLATLSLGAVWTSCSPDFGKTAIVDRIGQVAPKVLFAAARYRYGGKDHDVGERIAEVVGEIPSITTLVLSGEGDIPGVAFVRQDVFGGDGPPEFTRVPFDHPAYILYTSGTTGIPKAIVHRTGGVLMQHLKEHVLHGDVRRGDRLIWYTNTAWMMYHWTVSALAARATIVLYDGAPILKADNGLDCTPLWNLADSADVTHLGVSPKYLATLAAEGYLPRVRHKLSALRSLLVCGAPTLPHQFDWVYRSIKRDMSFSSISGGTEILGSFLIGSPIHPVRRGQLTVPALGHAVSVLDDRGAAVVGERGALVCTEPFPSMPLTFWGEGGDERYRDTYFSARAEIWTHGDVAELTYTGGGYVHGRADNTLKPGGVRIGISEIYAVCESYPDFEDFLVFGALHDGDEEVVLCLKPAEGVTVTPDLVKTLRRDIRTQASPRHVPARVHVVSDVPYTVNGKRVESAARTTVAGETVKNLGSIANPDCLAEYAGLKRDASL</sequence>
<keyword evidence="2 7" id="KW-0436">Ligase</keyword>
<dbReference type="InterPro" id="IPR042099">
    <property type="entry name" value="ANL_N_sf"/>
</dbReference>
<keyword evidence="4" id="KW-0067">ATP-binding</keyword>
<evidence type="ECO:0000313" key="8">
    <source>
        <dbReference type="Proteomes" id="UP001151234"/>
    </source>
</evidence>
<evidence type="ECO:0000256" key="5">
    <source>
        <dbReference type="SAM" id="MobiDB-lite"/>
    </source>
</evidence>
<proteinExistence type="inferred from homology"/>
<dbReference type="RefSeq" id="WP_267992874.1">
    <property type="nucleotide sequence ID" value="NZ_JAPJZI010000001.1"/>
</dbReference>
<keyword evidence="8" id="KW-1185">Reference proteome</keyword>
<evidence type="ECO:0000256" key="2">
    <source>
        <dbReference type="ARBA" id="ARBA00022598"/>
    </source>
</evidence>
<dbReference type="GO" id="GO:0030729">
    <property type="term" value="F:acetoacetate-CoA ligase activity"/>
    <property type="evidence" value="ECO:0007669"/>
    <property type="project" value="UniProtKB-EC"/>
</dbReference>